<sequence length="480" mass="55000">MSILNTFTTAKKQRKQIVHKSYYDSFDSRLAAQGLSAEYCVSSDNAVFSLQELTGETVIASTALTELPVFARQFESAALRTRLEPVLENRALLKLCTMSIERHCIDILDKRQKIIVRLEFEKCPAFNNRVTVIALKGYTEQAHNLVAQLKHLQMIKNVVSIRRNSLPVAYNAKIRCEFTADTHAEIACKDLLTQLLQLLKANETGVIAHFDSEFLHDYRVAVRRTRVLLSQMKTVEPDHAYQHFSEFFTWLGAVTSPTRDLDVYVEQFNAYQNCLPATLSADLLPFRDFLLNKQASAQQILAEHLNSAKYRDTLTAWDAFLQSSPILPIQPARLSIKTLADKKIRRLFKRVLQQGQAITETSSPECLHELRKTCKKLRYLLEFFQSLYPTKAIKAFLQPLKAMQEMLGRHQDYCVQEQQLGEFGEELRLLNTTSATLTALKALITVLDKNRQQTRHEFSQCFSQFSGHSTLSLFNRLFTH</sequence>
<dbReference type="AlphaFoldDB" id="A0A0F3ILQ9"/>
<keyword evidence="3" id="KW-1185">Reference proteome</keyword>
<comment type="caution">
    <text evidence="2">The sequence shown here is derived from an EMBL/GenBank/DDBJ whole genome shotgun (WGS) entry which is preliminary data.</text>
</comment>
<dbReference type="InterPro" id="IPR007899">
    <property type="entry name" value="CHAD_dom"/>
</dbReference>
<dbReference type="PROSITE" id="PS51708">
    <property type="entry name" value="CHAD"/>
    <property type="match status" value="1"/>
</dbReference>
<dbReference type="Pfam" id="PF05235">
    <property type="entry name" value="CHAD"/>
    <property type="match status" value="1"/>
</dbReference>
<feature type="domain" description="CHAD" evidence="1">
    <location>
        <begin position="180"/>
        <end position="467"/>
    </location>
</feature>
<accession>A0A0F3ILQ9</accession>
<gene>
    <name evidence="2" type="ORF">VZ94_03240</name>
</gene>
<dbReference type="SMART" id="SM00880">
    <property type="entry name" value="CHAD"/>
    <property type="match status" value="1"/>
</dbReference>
<reference evidence="3" key="1">
    <citation type="submission" date="2015-03" db="EMBL/GenBank/DDBJ databases">
        <title>Draft genome sequence of a novel methanotroph (Sn10-6) isolated from flooded ricefield rhizosphere in India.</title>
        <authorList>
            <person name="Pandit P.S."/>
            <person name="Pore S.D."/>
            <person name="Arora P."/>
            <person name="Kapse N.G."/>
            <person name="Dhakephalkar P.K."/>
            <person name="Rahalkar M.C."/>
        </authorList>
    </citation>
    <scope>NUCLEOTIDE SEQUENCE [LARGE SCALE GENOMIC DNA]</scope>
    <source>
        <strain evidence="3">Sn10-6</strain>
    </source>
</reference>
<dbReference type="Gene3D" id="1.40.20.10">
    <property type="entry name" value="CHAD domain"/>
    <property type="match status" value="1"/>
</dbReference>
<proteinExistence type="predicted"/>
<organism evidence="2 3">
    <name type="scientific">Methylocucumis oryzae</name>
    <dbReference type="NCBI Taxonomy" id="1632867"/>
    <lineage>
        <taxon>Bacteria</taxon>
        <taxon>Pseudomonadati</taxon>
        <taxon>Pseudomonadota</taxon>
        <taxon>Gammaproteobacteria</taxon>
        <taxon>Methylococcales</taxon>
        <taxon>Methylococcaceae</taxon>
        <taxon>Methylocucumis</taxon>
    </lineage>
</organism>
<dbReference type="PANTHER" id="PTHR39339">
    <property type="entry name" value="SLR1444 PROTEIN"/>
    <property type="match status" value="1"/>
</dbReference>
<evidence type="ECO:0000313" key="3">
    <source>
        <dbReference type="Proteomes" id="UP000033684"/>
    </source>
</evidence>
<dbReference type="InterPro" id="IPR038186">
    <property type="entry name" value="CHAD_dom_sf"/>
</dbReference>
<dbReference type="EMBL" id="LAJX01000025">
    <property type="protein sequence ID" value="KJV07656.1"/>
    <property type="molecule type" value="Genomic_DNA"/>
</dbReference>
<evidence type="ECO:0000313" key="2">
    <source>
        <dbReference type="EMBL" id="KJV07656.1"/>
    </source>
</evidence>
<reference evidence="2 3" key="2">
    <citation type="journal article" date="2016" name="Microb. Ecol.">
        <title>Genome Characteristics of a Novel Type I Methanotroph (Sn10-6) Isolated from a Flooded Indian Rice Field.</title>
        <authorList>
            <person name="Rahalkar M.C."/>
            <person name="Pandit P.S."/>
            <person name="Dhakephalkar P.K."/>
            <person name="Pore S."/>
            <person name="Arora P."/>
            <person name="Kapse N."/>
        </authorList>
    </citation>
    <scope>NUCLEOTIDE SEQUENCE [LARGE SCALE GENOMIC DNA]</scope>
    <source>
        <strain evidence="2 3">Sn10-6</strain>
    </source>
</reference>
<dbReference type="Proteomes" id="UP000033684">
    <property type="component" value="Unassembled WGS sequence"/>
</dbReference>
<name>A0A0F3ILQ9_9GAMM</name>
<protein>
    <recommendedName>
        <fullName evidence="1">CHAD domain-containing protein</fullName>
    </recommendedName>
</protein>
<dbReference type="PANTHER" id="PTHR39339:SF1">
    <property type="entry name" value="CHAD DOMAIN-CONTAINING PROTEIN"/>
    <property type="match status" value="1"/>
</dbReference>
<evidence type="ECO:0000259" key="1">
    <source>
        <dbReference type="PROSITE" id="PS51708"/>
    </source>
</evidence>
<dbReference type="PATRIC" id="fig|1632867.3.peg.2987"/>